<feature type="transmembrane region" description="Helical" evidence="8">
    <location>
        <begin position="86"/>
        <end position="102"/>
    </location>
</feature>
<feature type="transmembrane region" description="Helical" evidence="8">
    <location>
        <begin position="114"/>
        <end position="133"/>
    </location>
</feature>
<feature type="transmembrane region" description="Helical" evidence="8">
    <location>
        <begin position="225"/>
        <end position="245"/>
    </location>
</feature>
<dbReference type="EC" id="2.4.-.-" evidence="10"/>
<evidence type="ECO:0000259" key="9">
    <source>
        <dbReference type="Pfam" id="PF13231"/>
    </source>
</evidence>
<dbReference type="PANTHER" id="PTHR33908:SF11">
    <property type="entry name" value="MEMBRANE PROTEIN"/>
    <property type="match status" value="1"/>
</dbReference>
<keyword evidence="2" id="KW-1003">Cell membrane</keyword>
<keyword evidence="11" id="KW-1185">Reference proteome</keyword>
<dbReference type="Pfam" id="PF13231">
    <property type="entry name" value="PMT_2"/>
    <property type="match status" value="1"/>
</dbReference>
<evidence type="ECO:0000256" key="6">
    <source>
        <dbReference type="ARBA" id="ARBA00022989"/>
    </source>
</evidence>
<protein>
    <submittedName>
        <fullName evidence="10">Glycosyltransferase family 39 protein</fullName>
        <ecNumber evidence="10">2.4.-.-</ecNumber>
    </submittedName>
</protein>
<feature type="non-terminal residue" evidence="10">
    <location>
        <position position="301"/>
    </location>
</feature>
<feature type="transmembrane region" description="Helical" evidence="8">
    <location>
        <begin position="21"/>
        <end position="38"/>
    </location>
</feature>
<evidence type="ECO:0000256" key="5">
    <source>
        <dbReference type="ARBA" id="ARBA00022692"/>
    </source>
</evidence>
<dbReference type="EMBL" id="JBHPBY010000743">
    <property type="protein sequence ID" value="MFC1854158.1"/>
    <property type="molecule type" value="Genomic_DNA"/>
</dbReference>
<comment type="subcellular location">
    <subcellularLocation>
        <location evidence="1">Cell membrane</location>
        <topology evidence="1">Multi-pass membrane protein</topology>
    </subcellularLocation>
</comment>
<dbReference type="Proteomes" id="UP001594351">
    <property type="component" value="Unassembled WGS sequence"/>
</dbReference>
<keyword evidence="4 10" id="KW-0808">Transferase</keyword>
<evidence type="ECO:0000256" key="8">
    <source>
        <dbReference type="SAM" id="Phobius"/>
    </source>
</evidence>
<keyword evidence="7 8" id="KW-0472">Membrane</keyword>
<reference evidence="10 11" key="1">
    <citation type="submission" date="2024-09" db="EMBL/GenBank/DDBJ databases">
        <title>Laminarin stimulates single cell rates of sulfate reduction while oxygen inhibits transcriptomic activity in coastal marine sediment.</title>
        <authorList>
            <person name="Lindsay M."/>
            <person name="Orcutt B."/>
            <person name="Emerson D."/>
            <person name="Stepanauskas R."/>
            <person name="D'Angelo T."/>
        </authorList>
    </citation>
    <scope>NUCLEOTIDE SEQUENCE [LARGE SCALE GENOMIC DNA]</scope>
    <source>
        <strain evidence="10">SAG AM-311-K15</strain>
    </source>
</reference>
<feature type="transmembrane region" description="Helical" evidence="8">
    <location>
        <begin position="153"/>
        <end position="175"/>
    </location>
</feature>
<dbReference type="InterPro" id="IPR050297">
    <property type="entry name" value="LipidA_mod_glycosyltrf_83"/>
</dbReference>
<dbReference type="GO" id="GO:0016757">
    <property type="term" value="F:glycosyltransferase activity"/>
    <property type="evidence" value="ECO:0007669"/>
    <property type="project" value="UniProtKB-KW"/>
</dbReference>
<evidence type="ECO:0000256" key="3">
    <source>
        <dbReference type="ARBA" id="ARBA00022676"/>
    </source>
</evidence>
<keyword evidence="5 8" id="KW-0812">Transmembrane</keyword>
<sequence length="301" mass="34562">MARQKRTFYPLMISRNRLYPLIIAIVSLVVVLWCWRIIRTTDFVGYADPAAYGQVAHNIAAGRGPVQDFIDFFYQRTPTITHLTDHWYSLFTILLLPFFFGWGKSALAVKLPVLLAYLLLPLSVYFLGARLFNSHTGFLAALTTALHPYILEYSINGWPDIPATVLTVWVLLCYLKTREHRLWYLLLGFTLGLLCWFRASGFLIGAGLILDFMWHSRKELLRSCFLWLGIVTFILGYGPALYSNLHYFGVPFKSSHTNLSATMGYFGNPQEEHWQILWDNPPALAAKIRTEGFQTIFYKTG</sequence>
<evidence type="ECO:0000256" key="1">
    <source>
        <dbReference type="ARBA" id="ARBA00004651"/>
    </source>
</evidence>
<feature type="transmembrane region" description="Helical" evidence="8">
    <location>
        <begin position="182"/>
        <end position="205"/>
    </location>
</feature>
<keyword evidence="6 8" id="KW-1133">Transmembrane helix</keyword>
<dbReference type="InterPro" id="IPR038731">
    <property type="entry name" value="RgtA/B/C-like"/>
</dbReference>
<gene>
    <name evidence="10" type="ORF">ACFL27_28575</name>
</gene>
<name>A0ABV6Z734_UNCC1</name>
<evidence type="ECO:0000256" key="2">
    <source>
        <dbReference type="ARBA" id="ARBA00022475"/>
    </source>
</evidence>
<keyword evidence="3 10" id="KW-0328">Glycosyltransferase</keyword>
<evidence type="ECO:0000256" key="7">
    <source>
        <dbReference type="ARBA" id="ARBA00023136"/>
    </source>
</evidence>
<evidence type="ECO:0000313" key="11">
    <source>
        <dbReference type="Proteomes" id="UP001594351"/>
    </source>
</evidence>
<feature type="domain" description="Glycosyltransferase RgtA/B/C/D-like" evidence="9">
    <location>
        <begin position="103"/>
        <end position="239"/>
    </location>
</feature>
<dbReference type="PANTHER" id="PTHR33908">
    <property type="entry name" value="MANNOSYLTRANSFERASE YKCB-RELATED"/>
    <property type="match status" value="1"/>
</dbReference>
<evidence type="ECO:0000256" key="4">
    <source>
        <dbReference type="ARBA" id="ARBA00022679"/>
    </source>
</evidence>
<evidence type="ECO:0000313" key="10">
    <source>
        <dbReference type="EMBL" id="MFC1854158.1"/>
    </source>
</evidence>
<accession>A0ABV6Z734</accession>
<organism evidence="10 11">
    <name type="scientific">candidate division CSSED10-310 bacterium</name>
    <dbReference type="NCBI Taxonomy" id="2855610"/>
    <lineage>
        <taxon>Bacteria</taxon>
        <taxon>Bacteria division CSSED10-310</taxon>
    </lineage>
</organism>
<proteinExistence type="predicted"/>
<comment type="caution">
    <text evidence="10">The sequence shown here is derived from an EMBL/GenBank/DDBJ whole genome shotgun (WGS) entry which is preliminary data.</text>
</comment>